<name>A0A1N6QJA9_9GAMM</name>
<dbReference type="InterPro" id="IPR010297">
    <property type="entry name" value="DUF900_hydrolase"/>
</dbReference>
<dbReference type="STRING" id="49186.SAMN05421647_102546"/>
<evidence type="ECO:0000313" key="1">
    <source>
        <dbReference type="EMBL" id="SIQ16689.1"/>
    </source>
</evidence>
<dbReference type="SUPFAM" id="SSF53474">
    <property type="entry name" value="alpha/beta-Hydrolases"/>
    <property type="match status" value="1"/>
</dbReference>
<evidence type="ECO:0008006" key="3">
    <source>
        <dbReference type="Google" id="ProtNLM"/>
    </source>
</evidence>
<gene>
    <name evidence="1" type="ORF">SAMN05421647_102546</name>
</gene>
<accession>A0A1N6QJA9</accession>
<dbReference type="AlphaFoldDB" id="A0A1N6QJA9"/>
<organism evidence="1 2">
    <name type="scientific">Marinobacterium stanieri</name>
    <dbReference type="NCBI Taxonomy" id="49186"/>
    <lineage>
        <taxon>Bacteria</taxon>
        <taxon>Pseudomonadati</taxon>
        <taxon>Pseudomonadota</taxon>
        <taxon>Gammaproteobacteria</taxon>
        <taxon>Oceanospirillales</taxon>
        <taxon>Oceanospirillaceae</taxon>
        <taxon>Marinobacterium</taxon>
    </lineage>
</organism>
<dbReference type="EMBL" id="FTMN01000002">
    <property type="protein sequence ID" value="SIQ16689.1"/>
    <property type="molecule type" value="Genomic_DNA"/>
</dbReference>
<protein>
    <recommendedName>
        <fullName evidence="3">Esterase/lipase superfamily enzyme</fullName>
    </recommendedName>
</protein>
<sequence>MYLITNRKLSTRKQGLDVFGKTPNIKGPKELRLVKVERVNDQWVTTPVDDLLPKKNVKRLKNQYQLDIDVNERWYGSLDVACEIYTRAKNENKSILFFVHGYNNDVEDVINAALEIEALYNVIVVPFTWPANGGGAVSGTAVYLSDKSDARVSSSALDRAIEKVHGFHQIFSSASQASNRNKAYQKHKDNPEAAAALFTRLTESECHVKISLLCHSMGNYVFKHVFSTTDRFSSNLVFDNICLVAADTNNHDHARWVEQLDVRKRVYVVINEDDSALKVSRIKPGREQKARLGHYLKNLSADNASYIDLTSSEGLGSEHTYFKGDTVKANADIQKFFNEIFNGRAADDCLSYRPDIRAYRLS</sequence>
<dbReference type="InterPro" id="IPR029058">
    <property type="entry name" value="AB_hydrolase_fold"/>
</dbReference>
<dbReference type="Pfam" id="PF05990">
    <property type="entry name" value="DUF900"/>
    <property type="match status" value="2"/>
</dbReference>
<keyword evidence="2" id="KW-1185">Reference proteome</keyword>
<dbReference type="Proteomes" id="UP000186895">
    <property type="component" value="Unassembled WGS sequence"/>
</dbReference>
<dbReference type="eggNOG" id="COG4782">
    <property type="taxonomic scope" value="Bacteria"/>
</dbReference>
<dbReference type="RefSeq" id="WP_076462077.1">
    <property type="nucleotide sequence ID" value="NZ_FTMN01000002.1"/>
</dbReference>
<proteinExistence type="predicted"/>
<reference evidence="1 2" key="1">
    <citation type="submission" date="2017-01" db="EMBL/GenBank/DDBJ databases">
        <authorList>
            <person name="Mah S.A."/>
            <person name="Swanson W.J."/>
            <person name="Moy G.W."/>
            <person name="Vacquier V.D."/>
        </authorList>
    </citation>
    <scope>NUCLEOTIDE SEQUENCE [LARGE SCALE GENOMIC DNA]</scope>
    <source>
        <strain evidence="1 2">DSM 7027</strain>
    </source>
</reference>
<evidence type="ECO:0000313" key="2">
    <source>
        <dbReference type="Proteomes" id="UP000186895"/>
    </source>
</evidence>